<organism evidence="6 7">
    <name type="scientific">Scytalidium lignicola</name>
    <name type="common">Hyphomycete</name>
    <dbReference type="NCBI Taxonomy" id="5539"/>
    <lineage>
        <taxon>Eukaryota</taxon>
        <taxon>Fungi</taxon>
        <taxon>Dikarya</taxon>
        <taxon>Ascomycota</taxon>
        <taxon>Pezizomycotina</taxon>
        <taxon>Leotiomycetes</taxon>
        <taxon>Leotiomycetes incertae sedis</taxon>
        <taxon>Scytalidium</taxon>
    </lineage>
</organism>
<keyword evidence="7" id="KW-1185">Reference proteome</keyword>
<dbReference type="GO" id="GO:0022857">
    <property type="term" value="F:transmembrane transporter activity"/>
    <property type="evidence" value="ECO:0007669"/>
    <property type="project" value="InterPro"/>
</dbReference>
<accession>A0A3E2H552</accession>
<dbReference type="PANTHER" id="PTHR23507:SF1">
    <property type="entry name" value="FI18259P1-RELATED"/>
    <property type="match status" value="1"/>
</dbReference>
<evidence type="ECO:0000256" key="3">
    <source>
        <dbReference type="ARBA" id="ARBA00022989"/>
    </source>
</evidence>
<evidence type="ECO:0008006" key="8">
    <source>
        <dbReference type="Google" id="ProtNLM"/>
    </source>
</evidence>
<comment type="subcellular location">
    <subcellularLocation>
        <location evidence="1">Membrane</location>
        <topology evidence="1">Multi-pass membrane protein</topology>
    </subcellularLocation>
</comment>
<sequence>MVARNHSFEEVEVPFLRPGTPALEERSLPVHPTHSPWKIVFIIASMIFLLAFGGTLMAIPGVRIYEDILCHEYYDKLEGYHDVTLSGKIDEKLCKGEEVQSRLNSMLGGLAVLNSIPGLLMAMPYGLLADRIGRKKVFALSATGIILSGISGLTVMWFSNILPIHLVWVTPIFIFIGGGEATMSTVFFSIGSDISTEANRANVFLFGASGALLAQLIAPSIASILMMRSPWIPILLGFGLVISGCIIFMLVVPETLHLHISKTSTLEPDLEPEIELTNGVKASLLTDLRSKFWENIKNVRAATTILHSPPILLLLMTFIITPFGNQSGGIALRYISKQYGWTLAEAGFLLSVNALVNIVLLVIIIPTLSYYITERMHYSSKAKDLYLAQASAVLQLLAALLLVLSSSVGATISGLAIWSLGSGFSSLVRSLITTLVDKEHVGRLNAAIGVVETAGTLTAAPTLAALYSLGLHLKGAWVTLPFDALFLISFVGGLGVWCFGFLDKEKPILEHGDIMYGDEHPYSDDAVSLETEGLENSLLG</sequence>
<evidence type="ECO:0000256" key="4">
    <source>
        <dbReference type="ARBA" id="ARBA00023136"/>
    </source>
</evidence>
<feature type="transmembrane region" description="Helical" evidence="5">
    <location>
        <begin position="347"/>
        <end position="373"/>
    </location>
</feature>
<evidence type="ECO:0000313" key="7">
    <source>
        <dbReference type="Proteomes" id="UP000258309"/>
    </source>
</evidence>
<feature type="transmembrane region" description="Helical" evidence="5">
    <location>
        <begin position="385"/>
        <end position="404"/>
    </location>
</feature>
<feature type="transmembrane region" description="Helical" evidence="5">
    <location>
        <begin position="444"/>
        <end position="464"/>
    </location>
</feature>
<dbReference type="OrthoDB" id="3026777at2759"/>
<gene>
    <name evidence="6" type="ORF">B7463_g7814</name>
</gene>
<evidence type="ECO:0000256" key="5">
    <source>
        <dbReference type="SAM" id="Phobius"/>
    </source>
</evidence>
<feature type="transmembrane region" description="Helical" evidence="5">
    <location>
        <begin position="106"/>
        <end position="125"/>
    </location>
</feature>
<feature type="transmembrane region" description="Helical" evidence="5">
    <location>
        <begin position="165"/>
        <end position="191"/>
    </location>
</feature>
<dbReference type="SUPFAM" id="SSF103473">
    <property type="entry name" value="MFS general substrate transporter"/>
    <property type="match status" value="1"/>
</dbReference>
<feature type="transmembrane region" description="Helical" evidence="5">
    <location>
        <begin position="311"/>
        <end position="335"/>
    </location>
</feature>
<dbReference type="OMA" id="FDWPLAK"/>
<evidence type="ECO:0000256" key="1">
    <source>
        <dbReference type="ARBA" id="ARBA00004141"/>
    </source>
</evidence>
<feature type="non-terminal residue" evidence="6">
    <location>
        <position position="1"/>
    </location>
</feature>
<dbReference type="GO" id="GO:0016020">
    <property type="term" value="C:membrane"/>
    <property type="evidence" value="ECO:0007669"/>
    <property type="project" value="UniProtKB-SubCell"/>
</dbReference>
<keyword evidence="2 5" id="KW-0812">Transmembrane</keyword>
<feature type="transmembrane region" description="Helical" evidence="5">
    <location>
        <begin position="39"/>
        <end position="59"/>
    </location>
</feature>
<dbReference type="PANTHER" id="PTHR23507">
    <property type="entry name" value="ZGC:174356"/>
    <property type="match status" value="1"/>
</dbReference>
<evidence type="ECO:0000256" key="2">
    <source>
        <dbReference type="ARBA" id="ARBA00022692"/>
    </source>
</evidence>
<feature type="non-terminal residue" evidence="6">
    <location>
        <position position="540"/>
    </location>
</feature>
<dbReference type="CDD" id="cd06174">
    <property type="entry name" value="MFS"/>
    <property type="match status" value="1"/>
</dbReference>
<feature type="transmembrane region" description="Helical" evidence="5">
    <location>
        <begin position="203"/>
        <end position="225"/>
    </location>
</feature>
<dbReference type="InterPro" id="IPR011701">
    <property type="entry name" value="MFS"/>
</dbReference>
<dbReference type="AlphaFoldDB" id="A0A3E2H552"/>
<evidence type="ECO:0000313" key="6">
    <source>
        <dbReference type="EMBL" id="RFU28514.1"/>
    </source>
</evidence>
<name>A0A3E2H552_SCYLI</name>
<comment type="caution">
    <text evidence="6">The sequence shown here is derived from an EMBL/GenBank/DDBJ whole genome shotgun (WGS) entry which is preliminary data.</text>
</comment>
<feature type="transmembrane region" description="Helical" evidence="5">
    <location>
        <begin position="410"/>
        <end position="432"/>
    </location>
</feature>
<dbReference type="EMBL" id="NCSJ02000160">
    <property type="protein sequence ID" value="RFU28514.1"/>
    <property type="molecule type" value="Genomic_DNA"/>
</dbReference>
<feature type="transmembrane region" description="Helical" evidence="5">
    <location>
        <begin position="137"/>
        <end position="159"/>
    </location>
</feature>
<reference evidence="6 7" key="1">
    <citation type="submission" date="2018-05" db="EMBL/GenBank/DDBJ databases">
        <title>Draft genome sequence of Scytalidium lignicola DSM 105466, a ubiquitous saprotrophic fungus.</title>
        <authorList>
            <person name="Buettner E."/>
            <person name="Gebauer A.M."/>
            <person name="Hofrichter M."/>
            <person name="Liers C."/>
            <person name="Kellner H."/>
        </authorList>
    </citation>
    <scope>NUCLEOTIDE SEQUENCE [LARGE SCALE GENOMIC DNA]</scope>
    <source>
        <strain evidence="6 7">DSM 105466</strain>
    </source>
</reference>
<dbReference type="InterPro" id="IPR036259">
    <property type="entry name" value="MFS_trans_sf"/>
</dbReference>
<proteinExistence type="predicted"/>
<dbReference type="Proteomes" id="UP000258309">
    <property type="component" value="Unassembled WGS sequence"/>
</dbReference>
<keyword evidence="4 5" id="KW-0472">Membrane</keyword>
<protein>
    <recommendedName>
        <fullName evidence="8">Major facilitator superfamily (MFS) profile domain-containing protein</fullName>
    </recommendedName>
</protein>
<dbReference type="Pfam" id="PF07690">
    <property type="entry name" value="MFS_1"/>
    <property type="match status" value="1"/>
</dbReference>
<dbReference type="Gene3D" id="1.20.1250.20">
    <property type="entry name" value="MFS general substrate transporter like domains"/>
    <property type="match status" value="1"/>
</dbReference>
<feature type="transmembrane region" description="Helical" evidence="5">
    <location>
        <begin position="231"/>
        <end position="252"/>
    </location>
</feature>
<keyword evidence="3 5" id="KW-1133">Transmembrane helix</keyword>
<feature type="transmembrane region" description="Helical" evidence="5">
    <location>
        <begin position="484"/>
        <end position="502"/>
    </location>
</feature>